<name>A0A2G1VSW8_9FLAO</name>
<comment type="caution">
    <text evidence="2">The sequence shown here is derived from an EMBL/GenBank/DDBJ whole genome shotgun (WGS) entry which is preliminary data.</text>
</comment>
<reference evidence="2 3" key="1">
    <citation type="submission" date="2017-08" db="EMBL/GenBank/DDBJ databases">
        <title>The whole genome shortgun sequences of strain Leeuwenhoekiella nanhaiensis G18 from the South China Sea.</title>
        <authorList>
            <person name="Liu Q."/>
        </authorList>
    </citation>
    <scope>NUCLEOTIDE SEQUENCE [LARGE SCALE GENOMIC DNA]</scope>
    <source>
        <strain evidence="2 3">G18</strain>
    </source>
</reference>
<dbReference type="OrthoDB" id="594989at2"/>
<evidence type="ECO:0000256" key="1">
    <source>
        <dbReference type="SAM" id="Phobius"/>
    </source>
</evidence>
<dbReference type="Pfam" id="PF14126">
    <property type="entry name" value="DUF4293"/>
    <property type="match status" value="1"/>
</dbReference>
<keyword evidence="1" id="KW-0812">Transmembrane</keyword>
<proteinExistence type="predicted"/>
<organism evidence="2 3">
    <name type="scientific">Leeuwenhoekiella nanhaiensis</name>
    <dbReference type="NCBI Taxonomy" id="1655491"/>
    <lineage>
        <taxon>Bacteria</taxon>
        <taxon>Pseudomonadati</taxon>
        <taxon>Bacteroidota</taxon>
        <taxon>Flavobacteriia</taxon>
        <taxon>Flavobacteriales</taxon>
        <taxon>Flavobacteriaceae</taxon>
        <taxon>Leeuwenhoekiella</taxon>
    </lineage>
</organism>
<keyword evidence="1" id="KW-1133">Transmembrane helix</keyword>
<accession>A0A2G1VSW8</accession>
<protein>
    <recommendedName>
        <fullName evidence="4">Transcription termination factor Rho</fullName>
    </recommendedName>
</protein>
<dbReference type="AlphaFoldDB" id="A0A2G1VSW8"/>
<feature type="transmembrane region" description="Helical" evidence="1">
    <location>
        <begin position="73"/>
        <end position="91"/>
    </location>
</feature>
<keyword evidence="3" id="KW-1185">Reference proteome</keyword>
<sequence length="136" mass="14930">MIQRIQSIYLILAAAVSAGLIFLIPVYSTVDGEPVYAVERLEVLALFLASALLSFVTIFLFKNRKLQFVLGRLNIILNFILLGVLVYQSQILSGGAAAPEKGIGMLIPIISIVFIALANKAIKRDEDLVKSVDRLR</sequence>
<feature type="transmembrane region" description="Helical" evidence="1">
    <location>
        <begin position="7"/>
        <end position="28"/>
    </location>
</feature>
<dbReference type="Proteomes" id="UP000229433">
    <property type="component" value="Unassembled WGS sequence"/>
</dbReference>
<dbReference type="InterPro" id="IPR025635">
    <property type="entry name" value="DUF4293"/>
</dbReference>
<dbReference type="RefSeq" id="WP_099646043.1">
    <property type="nucleotide sequence ID" value="NZ_KZ319290.1"/>
</dbReference>
<keyword evidence="1" id="KW-0472">Membrane</keyword>
<evidence type="ECO:0000313" key="3">
    <source>
        <dbReference type="Proteomes" id="UP000229433"/>
    </source>
</evidence>
<evidence type="ECO:0008006" key="4">
    <source>
        <dbReference type="Google" id="ProtNLM"/>
    </source>
</evidence>
<dbReference type="EMBL" id="NQXA01000004">
    <property type="protein sequence ID" value="PHQ29549.1"/>
    <property type="molecule type" value="Genomic_DNA"/>
</dbReference>
<evidence type="ECO:0000313" key="2">
    <source>
        <dbReference type="EMBL" id="PHQ29549.1"/>
    </source>
</evidence>
<feature type="transmembrane region" description="Helical" evidence="1">
    <location>
        <begin position="43"/>
        <end position="61"/>
    </location>
</feature>
<feature type="transmembrane region" description="Helical" evidence="1">
    <location>
        <begin position="103"/>
        <end position="122"/>
    </location>
</feature>
<gene>
    <name evidence="2" type="ORF">CJ305_09540</name>
</gene>